<keyword evidence="2" id="KW-0732">Signal</keyword>
<protein>
    <submittedName>
        <fullName evidence="4">Lytic transglycosylase domain-containing protein</fullName>
    </submittedName>
</protein>
<evidence type="ECO:0000256" key="2">
    <source>
        <dbReference type="SAM" id="SignalP"/>
    </source>
</evidence>
<dbReference type="InterPro" id="IPR023346">
    <property type="entry name" value="Lysozyme-like_dom_sf"/>
</dbReference>
<dbReference type="InterPro" id="IPR008258">
    <property type="entry name" value="Transglycosylase_SLT_dom_1"/>
</dbReference>
<evidence type="ECO:0000313" key="4">
    <source>
        <dbReference type="EMBL" id="MEY1661983.1"/>
    </source>
</evidence>
<reference evidence="4 5" key="1">
    <citation type="submission" date="2024-07" db="EMBL/GenBank/DDBJ databases">
        <authorList>
            <person name="Ren Q."/>
        </authorList>
    </citation>
    <scope>NUCLEOTIDE SEQUENCE [LARGE SCALE GENOMIC DNA]</scope>
    <source>
        <strain evidence="4 5">REN37</strain>
    </source>
</reference>
<dbReference type="PANTHER" id="PTHR37423:SF2">
    <property type="entry name" value="MEMBRANE-BOUND LYTIC MUREIN TRANSGLYCOSYLASE C"/>
    <property type="match status" value="1"/>
</dbReference>
<feature type="chain" id="PRO_5045060621" evidence="2">
    <location>
        <begin position="25"/>
        <end position="204"/>
    </location>
</feature>
<dbReference type="Proteomes" id="UP001562065">
    <property type="component" value="Unassembled WGS sequence"/>
</dbReference>
<sequence>MLRDRRRWGSVCLALLLWGSSAGADTIYEYRTPTGTRLFTDRAQMPGHSLLSIRKGWTESAQTPSQARRALYDRLIHRAALVHQVEPALIKAVIHTESAFDPRAVSRAGAQGLMQLMPQTADFLKVTEPFDPRQNIDGGARYLAYLMARFDQLDLVLAAYNAGEGNVRRHGGIPPFDETRRYVRKVQDLLPVYRAEMGDALAAR</sequence>
<dbReference type="SUPFAM" id="SSF53955">
    <property type="entry name" value="Lysozyme-like"/>
    <property type="match status" value="1"/>
</dbReference>
<dbReference type="RefSeq" id="WP_369455228.1">
    <property type="nucleotide sequence ID" value="NZ_JBGCUO010000001.1"/>
</dbReference>
<comment type="caution">
    <text evidence="4">The sequence shown here is derived from an EMBL/GenBank/DDBJ whole genome shotgun (WGS) entry which is preliminary data.</text>
</comment>
<dbReference type="Gene3D" id="1.10.530.10">
    <property type="match status" value="1"/>
</dbReference>
<keyword evidence="5" id="KW-1185">Reference proteome</keyword>
<feature type="domain" description="Transglycosylase SLT" evidence="3">
    <location>
        <begin position="75"/>
        <end position="173"/>
    </location>
</feature>
<dbReference type="PROSITE" id="PS00922">
    <property type="entry name" value="TRANSGLYCOSYLASE"/>
    <property type="match status" value="1"/>
</dbReference>
<evidence type="ECO:0000313" key="5">
    <source>
        <dbReference type="Proteomes" id="UP001562065"/>
    </source>
</evidence>
<dbReference type="Pfam" id="PF01464">
    <property type="entry name" value="SLT"/>
    <property type="match status" value="1"/>
</dbReference>
<gene>
    <name evidence="4" type="ORF">AB5I84_07455</name>
</gene>
<organism evidence="4 5">
    <name type="scientific">Isoalcanivorax beigongshangi</name>
    <dbReference type="NCBI Taxonomy" id="3238810"/>
    <lineage>
        <taxon>Bacteria</taxon>
        <taxon>Pseudomonadati</taxon>
        <taxon>Pseudomonadota</taxon>
        <taxon>Gammaproteobacteria</taxon>
        <taxon>Oceanospirillales</taxon>
        <taxon>Alcanivoracaceae</taxon>
        <taxon>Isoalcanivorax</taxon>
    </lineage>
</organism>
<accession>A0ABV4AHJ5</accession>
<proteinExistence type="inferred from homology"/>
<evidence type="ECO:0000259" key="3">
    <source>
        <dbReference type="Pfam" id="PF01464"/>
    </source>
</evidence>
<dbReference type="PANTHER" id="PTHR37423">
    <property type="entry name" value="SOLUBLE LYTIC MUREIN TRANSGLYCOSYLASE-RELATED"/>
    <property type="match status" value="1"/>
</dbReference>
<dbReference type="InterPro" id="IPR000189">
    <property type="entry name" value="Transglyc_AS"/>
</dbReference>
<comment type="similarity">
    <text evidence="1">Belongs to the transglycosylase Slt family.</text>
</comment>
<feature type="signal peptide" evidence="2">
    <location>
        <begin position="1"/>
        <end position="24"/>
    </location>
</feature>
<dbReference type="EMBL" id="JBGCUO010000001">
    <property type="protein sequence ID" value="MEY1661983.1"/>
    <property type="molecule type" value="Genomic_DNA"/>
</dbReference>
<evidence type="ECO:0000256" key="1">
    <source>
        <dbReference type="ARBA" id="ARBA00007734"/>
    </source>
</evidence>
<dbReference type="CDD" id="cd00254">
    <property type="entry name" value="LT-like"/>
    <property type="match status" value="1"/>
</dbReference>
<name>A0ABV4AHJ5_9GAMM</name>